<sequence>MQAQAQKIPPPAASVVASYCITFLAQYIFDEVQHLTSYYHDIRAPEPSFNISNAPNELTSFEPLSPLPPSASQIPASPYTTAISETASPPVSTTSFTPAANPSSQHPSSSSSTTNLATPTTSSVGISSTSNKTIASTSTSPTPSSPTTKTTTPAQPQTPLSYKYASIIGACCATLILVIIVGIMFSIQRWKRCRKEGVSSLSICGEGQSSENKTADTEGTRDLVARYR</sequence>
<keyword evidence="4" id="KW-1185">Reference proteome</keyword>
<dbReference type="Proteomes" id="UP000800035">
    <property type="component" value="Unassembled WGS sequence"/>
</dbReference>
<gene>
    <name evidence="3" type="ORF">CC80DRAFT_498934</name>
</gene>
<protein>
    <submittedName>
        <fullName evidence="3">Uncharacterized protein</fullName>
    </submittedName>
</protein>
<feature type="compositionally biased region" description="Low complexity" evidence="1">
    <location>
        <begin position="98"/>
        <end position="123"/>
    </location>
</feature>
<organism evidence="3 4">
    <name type="scientific">Byssothecium circinans</name>
    <dbReference type="NCBI Taxonomy" id="147558"/>
    <lineage>
        <taxon>Eukaryota</taxon>
        <taxon>Fungi</taxon>
        <taxon>Dikarya</taxon>
        <taxon>Ascomycota</taxon>
        <taxon>Pezizomycotina</taxon>
        <taxon>Dothideomycetes</taxon>
        <taxon>Pleosporomycetidae</taxon>
        <taxon>Pleosporales</taxon>
        <taxon>Massarineae</taxon>
        <taxon>Massarinaceae</taxon>
        <taxon>Byssothecium</taxon>
    </lineage>
</organism>
<feature type="transmembrane region" description="Helical" evidence="2">
    <location>
        <begin position="12"/>
        <end position="29"/>
    </location>
</feature>
<feature type="compositionally biased region" description="Low complexity" evidence="1">
    <location>
        <begin position="132"/>
        <end position="157"/>
    </location>
</feature>
<dbReference type="AlphaFoldDB" id="A0A6A5URW8"/>
<keyword evidence="2" id="KW-0472">Membrane</keyword>
<name>A0A6A5URW8_9PLEO</name>
<accession>A0A6A5URW8</accession>
<keyword evidence="2" id="KW-0812">Transmembrane</keyword>
<feature type="compositionally biased region" description="Polar residues" evidence="1">
    <location>
        <begin position="83"/>
        <end position="97"/>
    </location>
</feature>
<dbReference type="EMBL" id="ML976977">
    <property type="protein sequence ID" value="KAF1963827.1"/>
    <property type="molecule type" value="Genomic_DNA"/>
</dbReference>
<evidence type="ECO:0000256" key="2">
    <source>
        <dbReference type="SAM" id="Phobius"/>
    </source>
</evidence>
<evidence type="ECO:0000313" key="4">
    <source>
        <dbReference type="Proteomes" id="UP000800035"/>
    </source>
</evidence>
<evidence type="ECO:0000256" key="1">
    <source>
        <dbReference type="SAM" id="MobiDB-lite"/>
    </source>
</evidence>
<reference evidence="3" key="1">
    <citation type="journal article" date="2020" name="Stud. Mycol.">
        <title>101 Dothideomycetes genomes: a test case for predicting lifestyles and emergence of pathogens.</title>
        <authorList>
            <person name="Haridas S."/>
            <person name="Albert R."/>
            <person name="Binder M."/>
            <person name="Bloem J."/>
            <person name="Labutti K."/>
            <person name="Salamov A."/>
            <person name="Andreopoulos B."/>
            <person name="Baker S."/>
            <person name="Barry K."/>
            <person name="Bills G."/>
            <person name="Bluhm B."/>
            <person name="Cannon C."/>
            <person name="Castanera R."/>
            <person name="Culley D."/>
            <person name="Daum C."/>
            <person name="Ezra D."/>
            <person name="Gonzalez J."/>
            <person name="Henrissat B."/>
            <person name="Kuo A."/>
            <person name="Liang C."/>
            <person name="Lipzen A."/>
            <person name="Lutzoni F."/>
            <person name="Magnuson J."/>
            <person name="Mondo S."/>
            <person name="Nolan M."/>
            <person name="Ohm R."/>
            <person name="Pangilinan J."/>
            <person name="Park H.-J."/>
            <person name="Ramirez L."/>
            <person name="Alfaro M."/>
            <person name="Sun H."/>
            <person name="Tritt A."/>
            <person name="Yoshinaga Y."/>
            <person name="Zwiers L.-H."/>
            <person name="Turgeon B."/>
            <person name="Goodwin S."/>
            <person name="Spatafora J."/>
            <person name="Crous P."/>
            <person name="Grigoriev I."/>
        </authorList>
    </citation>
    <scope>NUCLEOTIDE SEQUENCE</scope>
    <source>
        <strain evidence="3">CBS 675.92</strain>
    </source>
</reference>
<feature type="transmembrane region" description="Helical" evidence="2">
    <location>
        <begin position="164"/>
        <end position="185"/>
    </location>
</feature>
<proteinExistence type="predicted"/>
<feature type="region of interest" description="Disordered" evidence="1">
    <location>
        <begin position="83"/>
        <end position="157"/>
    </location>
</feature>
<evidence type="ECO:0000313" key="3">
    <source>
        <dbReference type="EMBL" id="KAF1963827.1"/>
    </source>
</evidence>
<keyword evidence="2" id="KW-1133">Transmembrane helix</keyword>